<keyword evidence="2" id="KW-1185">Reference proteome</keyword>
<comment type="caution">
    <text evidence="1">The sequence shown here is derived from an EMBL/GenBank/DDBJ whole genome shotgun (WGS) entry which is preliminary data.</text>
</comment>
<proteinExistence type="predicted"/>
<accession>A0A843XV55</accession>
<evidence type="ECO:0000313" key="1">
    <source>
        <dbReference type="EMBL" id="MQM22667.1"/>
    </source>
</evidence>
<reference evidence="1" key="1">
    <citation type="submission" date="2017-07" db="EMBL/GenBank/DDBJ databases">
        <title>Taro Niue Genome Assembly and Annotation.</title>
        <authorList>
            <person name="Atibalentja N."/>
            <person name="Keating K."/>
            <person name="Fields C.J."/>
        </authorList>
    </citation>
    <scope>NUCLEOTIDE SEQUENCE</scope>
    <source>
        <strain evidence="1">Niue_2</strain>
        <tissue evidence="1">Leaf</tissue>
    </source>
</reference>
<evidence type="ECO:0000313" key="2">
    <source>
        <dbReference type="Proteomes" id="UP000652761"/>
    </source>
</evidence>
<name>A0A843XV55_COLES</name>
<sequence>MVATPTGVVTWLLSRWADPSLLGAHRFKIEGCAPFPPLALSFLFFPLLLPPPCSLFSSGFSACLECSWWEVTPHSCRRGETSQQQQCACQVEETGQ</sequence>
<dbReference type="EMBL" id="NMUH01013572">
    <property type="protein sequence ID" value="MQM22667.1"/>
    <property type="molecule type" value="Genomic_DNA"/>
</dbReference>
<organism evidence="1 2">
    <name type="scientific">Colocasia esculenta</name>
    <name type="common">Wild taro</name>
    <name type="synonym">Arum esculentum</name>
    <dbReference type="NCBI Taxonomy" id="4460"/>
    <lineage>
        <taxon>Eukaryota</taxon>
        <taxon>Viridiplantae</taxon>
        <taxon>Streptophyta</taxon>
        <taxon>Embryophyta</taxon>
        <taxon>Tracheophyta</taxon>
        <taxon>Spermatophyta</taxon>
        <taxon>Magnoliopsida</taxon>
        <taxon>Liliopsida</taxon>
        <taxon>Araceae</taxon>
        <taxon>Aroideae</taxon>
        <taxon>Colocasieae</taxon>
        <taxon>Colocasia</taxon>
    </lineage>
</organism>
<dbReference type="Proteomes" id="UP000652761">
    <property type="component" value="Unassembled WGS sequence"/>
</dbReference>
<dbReference type="AlphaFoldDB" id="A0A843XV55"/>
<protein>
    <submittedName>
        <fullName evidence="1">Uncharacterized protein</fullName>
    </submittedName>
</protein>
<gene>
    <name evidence="1" type="ORF">Taro_055723</name>
</gene>